<evidence type="ECO:0000313" key="2">
    <source>
        <dbReference type="EMBL" id="MEG3436540.1"/>
    </source>
</evidence>
<dbReference type="EMBL" id="JBAFSM010000008">
    <property type="protein sequence ID" value="MEG3436540.1"/>
    <property type="molecule type" value="Genomic_DNA"/>
</dbReference>
<sequence length="56" mass="6354">MFYRAFLLAGSGVRRQESGDGRQETGDRSQESGVRSQEVEYRIIRAKILPLTELPV</sequence>
<keyword evidence="3" id="KW-1185">Reference proteome</keyword>
<dbReference type="AlphaFoldDB" id="A0AAW9QMZ8"/>
<reference evidence="2 3" key="1">
    <citation type="submission" date="2024-01" db="EMBL/GenBank/DDBJ databases">
        <title>Genomic insights into the taxonomy and metabolism of the cyanobacterium Pannus brasiliensis CCIBt3594.</title>
        <authorList>
            <person name="Machado M."/>
            <person name="Botero N.B."/>
            <person name="Andreote A.P.D."/>
            <person name="Feitosa A.M.T."/>
            <person name="Popin R."/>
            <person name="Sivonen K."/>
            <person name="Fiore M.F."/>
        </authorList>
    </citation>
    <scope>NUCLEOTIDE SEQUENCE [LARGE SCALE GENOMIC DNA]</scope>
    <source>
        <strain evidence="2 3">CCIBt3594</strain>
    </source>
</reference>
<protein>
    <submittedName>
        <fullName evidence="2">Uncharacterized protein</fullName>
    </submittedName>
</protein>
<accession>A0AAW9QMZ8</accession>
<evidence type="ECO:0000256" key="1">
    <source>
        <dbReference type="SAM" id="MobiDB-lite"/>
    </source>
</evidence>
<comment type="caution">
    <text evidence="2">The sequence shown here is derived from an EMBL/GenBank/DDBJ whole genome shotgun (WGS) entry which is preliminary data.</text>
</comment>
<dbReference type="Proteomes" id="UP001328733">
    <property type="component" value="Unassembled WGS sequence"/>
</dbReference>
<evidence type="ECO:0000313" key="3">
    <source>
        <dbReference type="Proteomes" id="UP001328733"/>
    </source>
</evidence>
<feature type="region of interest" description="Disordered" evidence="1">
    <location>
        <begin position="14"/>
        <end position="35"/>
    </location>
</feature>
<name>A0AAW9QMZ8_9CHRO</name>
<organism evidence="2 3">
    <name type="scientific">Pannus brasiliensis CCIBt3594</name>
    <dbReference type="NCBI Taxonomy" id="1427578"/>
    <lineage>
        <taxon>Bacteria</taxon>
        <taxon>Bacillati</taxon>
        <taxon>Cyanobacteriota</taxon>
        <taxon>Cyanophyceae</taxon>
        <taxon>Oscillatoriophycideae</taxon>
        <taxon>Chroococcales</taxon>
        <taxon>Microcystaceae</taxon>
        <taxon>Pannus</taxon>
    </lineage>
</organism>
<feature type="compositionally biased region" description="Basic and acidic residues" evidence="1">
    <location>
        <begin position="14"/>
        <end position="30"/>
    </location>
</feature>
<dbReference type="RefSeq" id="WP_332863997.1">
    <property type="nucleotide sequence ID" value="NZ_JBAFSM010000008.1"/>
</dbReference>
<gene>
    <name evidence="2" type="ORF">V0288_05360</name>
</gene>
<proteinExistence type="predicted"/>